<dbReference type="Pfam" id="PF05834">
    <property type="entry name" value="Lycopene_cycl"/>
    <property type="match status" value="1"/>
</dbReference>
<dbReference type="InterPro" id="IPR010108">
    <property type="entry name" value="Lycopene_cyclase_b/e"/>
</dbReference>
<dbReference type="GO" id="GO:0016853">
    <property type="term" value="F:isomerase activity"/>
    <property type="evidence" value="ECO:0007669"/>
    <property type="project" value="UniProtKB-KW"/>
</dbReference>
<proteinExistence type="inferred from homology"/>
<dbReference type="InterPro" id="IPR008461">
    <property type="entry name" value="CrtY"/>
</dbReference>
<keyword evidence="3" id="KW-0413">Isomerase</keyword>
<organism evidence="3 4">
    <name type="scientific">Novosphingobium soli</name>
    <dbReference type="NCBI Taxonomy" id="574956"/>
    <lineage>
        <taxon>Bacteria</taxon>
        <taxon>Pseudomonadati</taxon>
        <taxon>Pseudomonadota</taxon>
        <taxon>Alphaproteobacteria</taxon>
        <taxon>Sphingomonadales</taxon>
        <taxon>Sphingomonadaceae</taxon>
        <taxon>Novosphingobium</taxon>
    </lineage>
</organism>
<accession>A0ABV6CZW0</accession>
<dbReference type="EMBL" id="JBHLWK010000021">
    <property type="protein sequence ID" value="MFC0205944.1"/>
    <property type="molecule type" value="Genomic_DNA"/>
</dbReference>
<dbReference type="Gene3D" id="3.50.50.60">
    <property type="entry name" value="FAD/NAD(P)-binding domain"/>
    <property type="match status" value="1"/>
</dbReference>
<dbReference type="NCBIfam" id="TIGR01790">
    <property type="entry name" value="carotene-cycl"/>
    <property type="match status" value="1"/>
</dbReference>
<evidence type="ECO:0000313" key="4">
    <source>
        <dbReference type="Proteomes" id="UP001589798"/>
    </source>
</evidence>
<sequence>MQQAQRDSGPQAFTDIAILGGGLAGSLIALAMAAHRPELSVTIFERGERLGGRHVWSFFASDLPRGGEALVDPLVAARWDGYSVRFPGLRRQLTTPYRSITSARLDAAVRAVLPPERIVAGVDVAAAEARGLVLADGRRFSAGAVIDARGSHGLAHMAGGWQKFAGRALCLSAPHGLTGPVVMDATVEQIDGYRFVYCLPFSATEVFVEDTYYSDTPDLDLPVLRHRIDAYAARAGWTVERVDYEETGVLPVIAQGDFDRFWAEGGALPRAGVRAALVHPLTSYSIPDAVRFALYLTTLDNLSAERLGRISHDWAAQHWRERRFYRMLSRMLFGAAEGPQRWRMLARFYALPEALIERFYAGRSTPLDMARILAGRPPVPVGAAIASLAGKGRPLADLAAAGGL</sequence>
<keyword evidence="2" id="KW-0472">Membrane</keyword>
<keyword evidence="2" id="KW-1133">Transmembrane helix</keyword>
<reference evidence="3 4" key="1">
    <citation type="submission" date="2024-09" db="EMBL/GenBank/DDBJ databases">
        <authorList>
            <person name="Sun Q."/>
            <person name="Mori K."/>
        </authorList>
    </citation>
    <scope>NUCLEOTIDE SEQUENCE [LARGE SCALE GENOMIC DNA]</scope>
    <source>
        <strain evidence="3 4">CCM 7706</strain>
    </source>
</reference>
<gene>
    <name evidence="3" type="primary">crtY</name>
    <name evidence="3" type="ORF">ACFFJC_16890</name>
</gene>
<evidence type="ECO:0000256" key="1">
    <source>
        <dbReference type="ARBA" id="ARBA00006599"/>
    </source>
</evidence>
<dbReference type="RefSeq" id="WP_379488676.1">
    <property type="nucleotide sequence ID" value="NZ_JBHLWK010000021.1"/>
</dbReference>
<comment type="similarity">
    <text evidence="1">Belongs to the lycopene cyclase family.</text>
</comment>
<dbReference type="NCBIfam" id="TIGR01789">
    <property type="entry name" value="lycopene_cycl"/>
    <property type="match status" value="1"/>
</dbReference>
<evidence type="ECO:0000256" key="2">
    <source>
        <dbReference type="SAM" id="Phobius"/>
    </source>
</evidence>
<keyword evidence="4" id="KW-1185">Reference proteome</keyword>
<feature type="transmembrane region" description="Helical" evidence="2">
    <location>
        <begin position="12"/>
        <end position="34"/>
    </location>
</feature>
<protein>
    <submittedName>
        <fullName evidence="3">Lycopene beta-cyclase CrtY</fullName>
        <ecNumber evidence="3">5.5.1.19</ecNumber>
    </submittedName>
</protein>
<comment type="caution">
    <text evidence="3">The sequence shown here is derived from an EMBL/GenBank/DDBJ whole genome shotgun (WGS) entry which is preliminary data.</text>
</comment>
<dbReference type="Proteomes" id="UP001589798">
    <property type="component" value="Unassembled WGS sequence"/>
</dbReference>
<dbReference type="SUPFAM" id="SSF51905">
    <property type="entry name" value="FAD/NAD(P)-binding domain"/>
    <property type="match status" value="1"/>
</dbReference>
<evidence type="ECO:0000313" key="3">
    <source>
        <dbReference type="EMBL" id="MFC0205944.1"/>
    </source>
</evidence>
<dbReference type="InterPro" id="IPR036188">
    <property type="entry name" value="FAD/NAD-bd_sf"/>
</dbReference>
<dbReference type="EC" id="5.5.1.19" evidence="3"/>
<keyword evidence="2" id="KW-0812">Transmembrane</keyword>
<name>A0ABV6CZW0_9SPHN</name>